<accession>A0ABX1A7U7</accession>
<keyword evidence="3" id="KW-1185">Reference proteome</keyword>
<dbReference type="PROSITE" id="PS50075">
    <property type="entry name" value="CARRIER"/>
    <property type="match status" value="1"/>
</dbReference>
<dbReference type="InterPro" id="IPR036736">
    <property type="entry name" value="ACP-like_sf"/>
</dbReference>
<protein>
    <submittedName>
        <fullName evidence="2">Acyl carrier protein</fullName>
    </submittedName>
</protein>
<organism evidence="2 3">
    <name type="scientific">Streptomyces composti</name>
    <dbReference type="NCBI Taxonomy" id="2720025"/>
    <lineage>
        <taxon>Bacteria</taxon>
        <taxon>Bacillati</taxon>
        <taxon>Actinomycetota</taxon>
        <taxon>Actinomycetes</taxon>
        <taxon>Kitasatosporales</taxon>
        <taxon>Streptomycetaceae</taxon>
        <taxon>Streptomyces</taxon>
    </lineage>
</organism>
<evidence type="ECO:0000259" key="1">
    <source>
        <dbReference type="PROSITE" id="PS50075"/>
    </source>
</evidence>
<dbReference type="EMBL" id="JAATEM010000015">
    <property type="protein sequence ID" value="NJP51192.1"/>
    <property type="molecule type" value="Genomic_DNA"/>
</dbReference>
<name>A0ABX1A7U7_9ACTN</name>
<dbReference type="Gene3D" id="1.10.1200.10">
    <property type="entry name" value="ACP-like"/>
    <property type="match status" value="1"/>
</dbReference>
<dbReference type="Pfam" id="PF00550">
    <property type="entry name" value="PP-binding"/>
    <property type="match status" value="1"/>
</dbReference>
<sequence>MSAQQDRLFSLVADKLGVDPEQLTPTATFDALDLDSLLLIELSVIVEKEFGVQLDETALSPDNTLGDVLARIDAKAKVA</sequence>
<dbReference type="Proteomes" id="UP000730591">
    <property type="component" value="Unassembled WGS sequence"/>
</dbReference>
<feature type="domain" description="Carrier" evidence="1">
    <location>
        <begin position="2"/>
        <end position="76"/>
    </location>
</feature>
<gene>
    <name evidence="2" type="ORF">HCJ93_14185</name>
</gene>
<dbReference type="InterPro" id="IPR009081">
    <property type="entry name" value="PP-bd_ACP"/>
</dbReference>
<proteinExistence type="predicted"/>
<reference evidence="2 3" key="1">
    <citation type="submission" date="2020-03" db="EMBL/GenBank/DDBJ databases">
        <title>WGS of actinomycetes isolated from Thailand.</title>
        <authorList>
            <person name="Thawai C."/>
        </authorList>
    </citation>
    <scope>NUCLEOTIDE SEQUENCE [LARGE SCALE GENOMIC DNA]</scope>
    <source>
        <strain evidence="2 3">SBST2-5</strain>
    </source>
</reference>
<comment type="caution">
    <text evidence="2">The sequence shown here is derived from an EMBL/GenBank/DDBJ whole genome shotgun (WGS) entry which is preliminary data.</text>
</comment>
<evidence type="ECO:0000313" key="3">
    <source>
        <dbReference type="Proteomes" id="UP000730591"/>
    </source>
</evidence>
<evidence type="ECO:0000313" key="2">
    <source>
        <dbReference type="EMBL" id="NJP51192.1"/>
    </source>
</evidence>
<dbReference type="SUPFAM" id="SSF47336">
    <property type="entry name" value="ACP-like"/>
    <property type="match status" value="1"/>
</dbReference>
<dbReference type="RefSeq" id="WP_167995008.1">
    <property type="nucleotide sequence ID" value="NZ_JAATEM010000015.1"/>
</dbReference>